<proteinExistence type="predicted"/>
<evidence type="ECO:0000256" key="3">
    <source>
        <dbReference type="SAM" id="SignalP"/>
    </source>
</evidence>
<dbReference type="EMBL" id="SNRW01001676">
    <property type="protein sequence ID" value="KAA6395471.1"/>
    <property type="molecule type" value="Genomic_DNA"/>
</dbReference>
<feature type="compositionally biased region" description="Basic and acidic residues" evidence="1">
    <location>
        <begin position="468"/>
        <end position="479"/>
    </location>
</feature>
<comment type="caution">
    <text evidence="4">The sequence shown here is derived from an EMBL/GenBank/DDBJ whole genome shotgun (WGS) entry which is preliminary data.</text>
</comment>
<evidence type="ECO:0000256" key="1">
    <source>
        <dbReference type="SAM" id="MobiDB-lite"/>
    </source>
</evidence>
<feature type="chain" id="PRO_5023933995" description="Pectinesterase" evidence="3">
    <location>
        <begin position="17"/>
        <end position="479"/>
    </location>
</feature>
<feature type="transmembrane region" description="Helical" evidence="2">
    <location>
        <begin position="398"/>
        <end position="427"/>
    </location>
</feature>
<evidence type="ECO:0000256" key="2">
    <source>
        <dbReference type="SAM" id="Phobius"/>
    </source>
</evidence>
<accession>A0A5J4WKT6</accession>
<dbReference type="Proteomes" id="UP000324800">
    <property type="component" value="Unassembled WGS sequence"/>
</dbReference>
<evidence type="ECO:0008006" key="6">
    <source>
        <dbReference type="Google" id="ProtNLM"/>
    </source>
</evidence>
<feature type="compositionally biased region" description="Polar residues" evidence="1">
    <location>
        <begin position="455"/>
        <end position="464"/>
    </location>
</feature>
<feature type="region of interest" description="Disordered" evidence="1">
    <location>
        <begin position="450"/>
        <end position="479"/>
    </location>
</feature>
<evidence type="ECO:0000313" key="5">
    <source>
        <dbReference type="Proteomes" id="UP000324800"/>
    </source>
</evidence>
<keyword evidence="2" id="KW-1133">Transmembrane helix</keyword>
<gene>
    <name evidence="4" type="ORF">EZS28_009004</name>
</gene>
<keyword evidence="2" id="KW-0472">Membrane</keyword>
<evidence type="ECO:0000313" key="4">
    <source>
        <dbReference type="EMBL" id="KAA6395471.1"/>
    </source>
</evidence>
<feature type="signal peptide" evidence="3">
    <location>
        <begin position="1"/>
        <end position="16"/>
    </location>
</feature>
<name>A0A5J4WKT6_9EUKA</name>
<keyword evidence="3" id="KW-0732">Signal</keyword>
<keyword evidence="2" id="KW-0812">Transmembrane</keyword>
<sequence>MTVIIIWFLFVSLTQSDQTKFVKQNNDINIICAENGTDGQSSPFRTIGYAILQQSPHAADSITINISSGEYIEYKSSLINFSNTTKLIGSGMDSPANWTIGSAHGANFGAVTFDGDFGYFSFQSCTFIENRISQDDISPIKYSKSFIGRDITFKSDKLDNPNYGSFLNCQSSSYPSRIGVVYNNPSQAFENLISYGILSNDIKINLPSIQANGTDPSYNIISAVIAESKQLHKHITRIYTPSQAHFFEQSIRIIDGNFSLQPEIQGRPILTHYSGFRQGRKVDSNADIEIRALFNIYNAVNGTIIDEQWTMFIPHLISAKTTKTYGKIKSWEVDEWMGNGVLSVYGQLLQKEYYQMFGESIKLQQYGELKVAVLFGHYPNTYKSEWVPLVPGKTTFTWWQILIIVSGSVILATLITFIVIVIIYCAYKRKKNKIQVVQDNDETLMSFGEYEQEQSETNPDNNSMLVEEQVKEEAKPQGS</sequence>
<reference evidence="4 5" key="1">
    <citation type="submission" date="2019-03" db="EMBL/GenBank/DDBJ databases">
        <title>Single cell metagenomics reveals metabolic interactions within the superorganism composed of flagellate Streblomastix strix and complex community of Bacteroidetes bacteria on its surface.</title>
        <authorList>
            <person name="Treitli S.C."/>
            <person name="Kolisko M."/>
            <person name="Husnik F."/>
            <person name="Keeling P."/>
            <person name="Hampl V."/>
        </authorList>
    </citation>
    <scope>NUCLEOTIDE SEQUENCE [LARGE SCALE GENOMIC DNA]</scope>
    <source>
        <strain evidence="4">ST1C</strain>
    </source>
</reference>
<organism evidence="4 5">
    <name type="scientific">Streblomastix strix</name>
    <dbReference type="NCBI Taxonomy" id="222440"/>
    <lineage>
        <taxon>Eukaryota</taxon>
        <taxon>Metamonada</taxon>
        <taxon>Preaxostyla</taxon>
        <taxon>Oxymonadida</taxon>
        <taxon>Streblomastigidae</taxon>
        <taxon>Streblomastix</taxon>
    </lineage>
</organism>
<dbReference type="AlphaFoldDB" id="A0A5J4WKT6"/>
<protein>
    <recommendedName>
        <fullName evidence="6">Pectinesterase</fullName>
    </recommendedName>
</protein>